<name>A0A485KV95_9STRA</name>
<reference evidence="2" key="2">
    <citation type="submission" date="2019-06" db="EMBL/GenBank/DDBJ databases">
        <title>Genomics analysis of Aphanomyces spp. identifies a new class of oomycete effector associated with host adaptation.</title>
        <authorList>
            <person name="Gaulin E."/>
        </authorList>
    </citation>
    <scope>NUCLEOTIDE SEQUENCE</scope>
    <source>
        <strain evidence="2">CBS 578.67</strain>
    </source>
</reference>
<reference evidence="3 4" key="1">
    <citation type="submission" date="2019-03" db="EMBL/GenBank/DDBJ databases">
        <authorList>
            <person name="Gaulin E."/>
            <person name="Dumas B."/>
        </authorList>
    </citation>
    <scope>NUCLEOTIDE SEQUENCE [LARGE SCALE GENOMIC DNA]</scope>
    <source>
        <strain evidence="3">CBS 568.67</strain>
    </source>
</reference>
<evidence type="ECO:0000256" key="1">
    <source>
        <dbReference type="SAM" id="MobiDB-lite"/>
    </source>
</evidence>
<evidence type="ECO:0000313" key="4">
    <source>
        <dbReference type="Proteomes" id="UP000332933"/>
    </source>
</evidence>
<organism evidence="3 4">
    <name type="scientific">Aphanomyces stellatus</name>
    <dbReference type="NCBI Taxonomy" id="120398"/>
    <lineage>
        <taxon>Eukaryota</taxon>
        <taxon>Sar</taxon>
        <taxon>Stramenopiles</taxon>
        <taxon>Oomycota</taxon>
        <taxon>Saprolegniomycetes</taxon>
        <taxon>Saprolegniales</taxon>
        <taxon>Verrucalvaceae</taxon>
        <taxon>Aphanomyces</taxon>
    </lineage>
</organism>
<sequence length="119" mass="13492">MWKVEVRPSTEIPPGAIMHKRKRPIHGDDNDMEFERSMTVAKRRNKQKFQVIKDAGEISGDLTAAIHRDPKTPFAFVVWASLCKDGGAPSKQFDSSFATTQEANARARVKTLCTYLWKN</sequence>
<accession>A0A485KV95</accession>
<evidence type="ECO:0000313" key="2">
    <source>
        <dbReference type="EMBL" id="KAF0697290.1"/>
    </source>
</evidence>
<protein>
    <submittedName>
        <fullName evidence="3">Aste57867_12015 protein</fullName>
    </submittedName>
</protein>
<evidence type="ECO:0000313" key="3">
    <source>
        <dbReference type="EMBL" id="VFT88870.1"/>
    </source>
</evidence>
<gene>
    <name evidence="3" type="primary">Aste57867_12015</name>
    <name evidence="2" type="ORF">As57867_011970</name>
    <name evidence="3" type="ORF">ASTE57867_12015</name>
</gene>
<proteinExistence type="predicted"/>
<dbReference type="Proteomes" id="UP000332933">
    <property type="component" value="Unassembled WGS sequence"/>
</dbReference>
<keyword evidence="4" id="KW-1185">Reference proteome</keyword>
<feature type="region of interest" description="Disordered" evidence="1">
    <location>
        <begin position="1"/>
        <end position="30"/>
    </location>
</feature>
<dbReference type="EMBL" id="VJMH01005333">
    <property type="protein sequence ID" value="KAF0697290.1"/>
    <property type="molecule type" value="Genomic_DNA"/>
</dbReference>
<dbReference type="EMBL" id="CAADRA010005354">
    <property type="protein sequence ID" value="VFT88870.1"/>
    <property type="molecule type" value="Genomic_DNA"/>
</dbReference>
<dbReference type="AlphaFoldDB" id="A0A485KV95"/>